<feature type="domain" description="Ribosomal protein eL8/eL30/eS12/Gadd45" evidence="8">
    <location>
        <begin position="44"/>
        <end position="137"/>
    </location>
</feature>
<evidence type="ECO:0000313" key="9">
    <source>
        <dbReference type="EMBL" id="CAG9828931.1"/>
    </source>
</evidence>
<dbReference type="GO" id="GO:0005730">
    <property type="term" value="C:nucleolus"/>
    <property type="evidence" value="ECO:0007669"/>
    <property type="project" value="UniProtKB-SubCell"/>
</dbReference>
<gene>
    <name evidence="9" type="ORF">DIABBA_LOCUS2809</name>
</gene>
<dbReference type="PRINTS" id="PR00881">
    <property type="entry name" value="L7ARS6FAMILY"/>
</dbReference>
<dbReference type="InterPro" id="IPR018492">
    <property type="entry name" value="Ribosomal_eL8/Nhp2"/>
</dbReference>
<keyword evidence="5" id="KW-0539">Nucleus</keyword>
<keyword evidence="6" id="KW-0687">Ribonucleoprotein</keyword>
<dbReference type="SUPFAM" id="SSF55315">
    <property type="entry name" value="L30e-like"/>
    <property type="match status" value="1"/>
</dbReference>
<evidence type="ECO:0000256" key="7">
    <source>
        <dbReference type="ARBA" id="ARBA00083355"/>
    </source>
</evidence>
<dbReference type="PROSITE" id="PS01082">
    <property type="entry name" value="RIBOSOMAL_L7AE"/>
    <property type="match status" value="1"/>
</dbReference>
<protein>
    <recommendedName>
        <fullName evidence="7">H/ACA snoRNP protein NHP2</fullName>
    </recommendedName>
</protein>
<evidence type="ECO:0000256" key="3">
    <source>
        <dbReference type="ARBA" id="ARBA00022517"/>
    </source>
</evidence>
<keyword evidence="3" id="KW-0690">Ribosome biogenesis</keyword>
<proteinExistence type="inferred from homology"/>
<dbReference type="FunFam" id="3.30.1330.30:FF:000028">
    <property type="entry name" value="H/ACA ribonucleoprotein complex subunit 2-like protein"/>
    <property type="match status" value="1"/>
</dbReference>
<dbReference type="GO" id="GO:0006364">
    <property type="term" value="P:rRNA processing"/>
    <property type="evidence" value="ECO:0007669"/>
    <property type="project" value="UniProtKB-KW"/>
</dbReference>
<evidence type="ECO:0000259" key="8">
    <source>
        <dbReference type="Pfam" id="PF01248"/>
    </source>
</evidence>
<evidence type="ECO:0000256" key="2">
    <source>
        <dbReference type="ARBA" id="ARBA00007337"/>
    </source>
</evidence>
<dbReference type="Pfam" id="PF01248">
    <property type="entry name" value="Ribosomal_L7Ae"/>
    <property type="match status" value="1"/>
</dbReference>
<comment type="subcellular location">
    <subcellularLocation>
        <location evidence="1">Nucleus</location>
        <location evidence="1">Nucleolus</location>
    </subcellularLocation>
</comment>
<dbReference type="InterPro" id="IPR029064">
    <property type="entry name" value="Ribosomal_eL30-like_sf"/>
</dbReference>
<evidence type="ECO:0000256" key="1">
    <source>
        <dbReference type="ARBA" id="ARBA00004604"/>
    </source>
</evidence>
<evidence type="ECO:0000256" key="4">
    <source>
        <dbReference type="ARBA" id="ARBA00022552"/>
    </source>
</evidence>
<organism evidence="9 10">
    <name type="scientific">Diabrotica balteata</name>
    <name type="common">Banded cucumber beetle</name>
    <dbReference type="NCBI Taxonomy" id="107213"/>
    <lineage>
        <taxon>Eukaryota</taxon>
        <taxon>Metazoa</taxon>
        <taxon>Ecdysozoa</taxon>
        <taxon>Arthropoda</taxon>
        <taxon>Hexapoda</taxon>
        <taxon>Insecta</taxon>
        <taxon>Pterygota</taxon>
        <taxon>Neoptera</taxon>
        <taxon>Endopterygota</taxon>
        <taxon>Coleoptera</taxon>
        <taxon>Polyphaga</taxon>
        <taxon>Cucujiformia</taxon>
        <taxon>Chrysomeloidea</taxon>
        <taxon>Chrysomelidae</taxon>
        <taxon>Galerucinae</taxon>
        <taxon>Diabroticina</taxon>
        <taxon>Diabroticites</taxon>
        <taxon>Diabrotica</taxon>
    </lineage>
</organism>
<dbReference type="GO" id="GO:0003723">
    <property type="term" value="F:RNA binding"/>
    <property type="evidence" value="ECO:0007669"/>
    <property type="project" value="InterPro"/>
</dbReference>
<evidence type="ECO:0000313" key="10">
    <source>
        <dbReference type="Proteomes" id="UP001153709"/>
    </source>
</evidence>
<dbReference type="Proteomes" id="UP001153709">
    <property type="component" value="Chromosome 2"/>
</dbReference>
<dbReference type="InterPro" id="IPR050257">
    <property type="entry name" value="eL8/uL1-like"/>
</dbReference>
<evidence type="ECO:0000256" key="6">
    <source>
        <dbReference type="ARBA" id="ARBA00023274"/>
    </source>
</evidence>
<evidence type="ECO:0000256" key="5">
    <source>
        <dbReference type="ARBA" id="ARBA00023242"/>
    </source>
</evidence>
<name>A0A9N9X8C2_DIABA</name>
<keyword evidence="4" id="KW-0698">rRNA processing</keyword>
<dbReference type="GO" id="GO:1990904">
    <property type="term" value="C:ribonucleoprotein complex"/>
    <property type="evidence" value="ECO:0007669"/>
    <property type="project" value="UniProtKB-KW"/>
</dbReference>
<reference evidence="9" key="1">
    <citation type="submission" date="2022-01" db="EMBL/GenBank/DDBJ databases">
        <authorList>
            <person name="King R."/>
        </authorList>
    </citation>
    <scope>NUCLEOTIDE SEQUENCE</scope>
</reference>
<dbReference type="Gene3D" id="3.30.1330.30">
    <property type="match status" value="1"/>
</dbReference>
<accession>A0A9N9X8C2</accession>
<dbReference type="InterPro" id="IPR004038">
    <property type="entry name" value="Ribosomal_eL8/eL30/eS12/Gad45"/>
</dbReference>
<dbReference type="PANTHER" id="PTHR23105">
    <property type="entry name" value="RIBOSOMAL PROTEIN L7AE FAMILY MEMBER"/>
    <property type="match status" value="1"/>
</dbReference>
<keyword evidence="10" id="KW-1185">Reference proteome</keyword>
<sequence>MGKIKQEADVSVKEEPQDELSYEEKIANCNTISKPMASKKLAKRCYKLVKKAMKQKTYIRCGLKDVQKRLRKGETGIVLFAGDVWPLDIMCHLPVVCEDKNIPYVFVPSRKDLGAAMGVKRGCLTVLIKSHNEYKDAFDELSEEVKHLGVAL</sequence>
<dbReference type="EMBL" id="OU898277">
    <property type="protein sequence ID" value="CAG9828931.1"/>
    <property type="molecule type" value="Genomic_DNA"/>
</dbReference>
<dbReference type="AlphaFoldDB" id="A0A9N9X8C2"/>
<dbReference type="OrthoDB" id="5364946at2759"/>
<comment type="similarity">
    <text evidence="2">Belongs to the eukaryotic ribosomal protein eL8 family.</text>
</comment>
<dbReference type="InterPro" id="IPR004037">
    <property type="entry name" value="Ribosomal_eL8-like_CS"/>
</dbReference>